<organism evidence="1 2">
    <name type="scientific">Citrobacter portucalensis</name>
    <dbReference type="NCBI Taxonomy" id="1639133"/>
    <lineage>
        <taxon>Bacteria</taxon>
        <taxon>Pseudomonadati</taxon>
        <taxon>Pseudomonadota</taxon>
        <taxon>Gammaproteobacteria</taxon>
        <taxon>Enterobacterales</taxon>
        <taxon>Enterobacteriaceae</taxon>
        <taxon>Citrobacter</taxon>
        <taxon>Citrobacter freundii complex</taxon>
    </lineage>
</organism>
<comment type="caution">
    <text evidence="1">The sequence shown here is derived from an EMBL/GenBank/DDBJ whole genome shotgun (WGS) entry which is preliminary data.</text>
</comment>
<gene>
    <name evidence="1" type="ORF">D3H66_11415</name>
</gene>
<dbReference type="EMBL" id="VTZD01000012">
    <property type="protein sequence ID" value="KAA1144189.1"/>
    <property type="molecule type" value="Genomic_DNA"/>
</dbReference>
<dbReference type="AlphaFoldDB" id="A0A5B0T3W5"/>
<dbReference type="Proteomes" id="UP000323297">
    <property type="component" value="Unassembled WGS sequence"/>
</dbReference>
<reference evidence="1 2" key="1">
    <citation type="submission" date="2019-08" db="EMBL/GenBank/DDBJ databases">
        <title>Draft genome sequence of Citrobacter portucalensis strain isolated from green turtle.</title>
        <authorList>
            <person name="Fernandes M.R."/>
            <person name="Sellera F.P."/>
            <person name="Goldeberg D.W."/>
            <person name="Costa D.C."/>
            <person name="Lincopan N."/>
        </authorList>
    </citation>
    <scope>NUCLEOTIDE SEQUENCE [LARGE SCALE GENOMIC DNA]</scope>
    <source>
        <strain evidence="1 2">TV06</strain>
    </source>
</reference>
<sequence>MKIKTRVGVGNRTCNVQHDLSADIRSMKIIIIDGCFYSRIACEYILSEFHGCLQVFSFACFTDYKMWSESLCEDIDKYYIIFNAASGGLYGNDVIDFLRYEEGRNDQEFTRTKILILVNKTKPQIYNNAILIHYLLKKNNIPSLAVVSSFVELKVDMIRDLLAVFIFDEIASLARMFSRSSRITDKFNYSDLRAMDVLLSGESIRSASNRFGISTKTLYTQRSIILEKLEL</sequence>
<accession>A0A5B0T3W5</accession>
<proteinExistence type="predicted"/>
<name>A0A5B0T3W5_9ENTR</name>
<protein>
    <submittedName>
        <fullName evidence="1">Uncharacterized protein</fullName>
    </submittedName>
</protein>
<evidence type="ECO:0000313" key="1">
    <source>
        <dbReference type="EMBL" id="KAA1144189.1"/>
    </source>
</evidence>
<evidence type="ECO:0000313" key="2">
    <source>
        <dbReference type="Proteomes" id="UP000323297"/>
    </source>
</evidence>
<dbReference type="RefSeq" id="WP_149607683.1">
    <property type="nucleotide sequence ID" value="NZ_VTZD01000012.1"/>
</dbReference>